<dbReference type="Proteomes" id="UP001168877">
    <property type="component" value="Unassembled WGS sequence"/>
</dbReference>
<dbReference type="PANTHER" id="PTHR31942">
    <property type="entry name" value="MLO-LIKE PROTEIN 1"/>
    <property type="match status" value="1"/>
</dbReference>
<evidence type="ECO:0000313" key="10">
    <source>
        <dbReference type="EMBL" id="KAK0578195.1"/>
    </source>
</evidence>
<name>A0AA39RQV2_ACESA</name>
<dbReference type="AlphaFoldDB" id="A0AA39RQV2"/>
<organism evidence="10 11">
    <name type="scientific">Acer saccharum</name>
    <name type="common">Sugar maple</name>
    <dbReference type="NCBI Taxonomy" id="4024"/>
    <lineage>
        <taxon>Eukaryota</taxon>
        <taxon>Viridiplantae</taxon>
        <taxon>Streptophyta</taxon>
        <taxon>Embryophyta</taxon>
        <taxon>Tracheophyta</taxon>
        <taxon>Spermatophyta</taxon>
        <taxon>Magnoliopsida</taxon>
        <taxon>eudicotyledons</taxon>
        <taxon>Gunneridae</taxon>
        <taxon>Pentapetalae</taxon>
        <taxon>rosids</taxon>
        <taxon>malvids</taxon>
        <taxon>Sapindales</taxon>
        <taxon>Sapindaceae</taxon>
        <taxon>Hippocastanoideae</taxon>
        <taxon>Acereae</taxon>
        <taxon>Acer</taxon>
    </lineage>
</organism>
<keyword evidence="11" id="KW-1185">Reference proteome</keyword>
<feature type="transmembrane region" description="Helical" evidence="9">
    <location>
        <begin position="203"/>
        <end position="227"/>
    </location>
</feature>
<keyword evidence="3 9" id="KW-0812">Transmembrane</keyword>
<dbReference type="EMBL" id="JAUESC010000385">
    <property type="protein sequence ID" value="KAK0578195.1"/>
    <property type="molecule type" value="Genomic_DNA"/>
</dbReference>
<protein>
    <recommendedName>
        <fullName evidence="12">MLO-like protein</fullName>
    </recommendedName>
</protein>
<evidence type="ECO:0000256" key="5">
    <source>
        <dbReference type="ARBA" id="ARBA00022989"/>
    </source>
</evidence>
<evidence type="ECO:0000256" key="6">
    <source>
        <dbReference type="ARBA" id="ARBA00023136"/>
    </source>
</evidence>
<evidence type="ECO:0000256" key="3">
    <source>
        <dbReference type="ARBA" id="ARBA00022692"/>
    </source>
</evidence>
<evidence type="ECO:0000256" key="9">
    <source>
        <dbReference type="SAM" id="Phobius"/>
    </source>
</evidence>
<evidence type="ECO:0000256" key="2">
    <source>
        <dbReference type="ARBA" id="ARBA00006574"/>
    </source>
</evidence>
<reference evidence="10" key="1">
    <citation type="journal article" date="2022" name="Plant J.">
        <title>Strategies of tolerance reflected in two North American maple genomes.</title>
        <authorList>
            <person name="McEvoy S.L."/>
            <person name="Sezen U.U."/>
            <person name="Trouern-Trend A."/>
            <person name="McMahon S.M."/>
            <person name="Schaberg P.G."/>
            <person name="Yang J."/>
            <person name="Wegrzyn J.L."/>
            <person name="Swenson N.G."/>
        </authorList>
    </citation>
    <scope>NUCLEOTIDE SEQUENCE</scope>
    <source>
        <strain evidence="10">NS2018</strain>
    </source>
</reference>
<evidence type="ECO:0000256" key="8">
    <source>
        <dbReference type="SAM" id="MobiDB-lite"/>
    </source>
</evidence>
<evidence type="ECO:0008006" key="12">
    <source>
        <dbReference type="Google" id="ProtNLM"/>
    </source>
</evidence>
<evidence type="ECO:0000256" key="1">
    <source>
        <dbReference type="ARBA" id="ARBA00004141"/>
    </source>
</evidence>
<evidence type="ECO:0000256" key="4">
    <source>
        <dbReference type="ARBA" id="ARBA00022821"/>
    </source>
</evidence>
<dbReference type="InterPro" id="IPR004326">
    <property type="entry name" value="Mlo"/>
</dbReference>
<comment type="caution">
    <text evidence="10">The sequence shown here is derived from an EMBL/GenBank/DDBJ whole genome shotgun (WGS) entry which is preliminary data.</text>
</comment>
<accession>A0AA39RQV2</accession>
<dbReference type="Pfam" id="PF03094">
    <property type="entry name" value="Mlo"/>
    <property type="match status" value="3"/>
</dbReference>
<keyword evidence="7" id="KW-0568">Pathogenesis-related protein</keyword>
<keyword evidence="6 9" id="KW-0472">Membrane</keyword>
<reference evidence="10" key="2">
    <citation type="submission" date="2023-06" db="EMBL/GenBank/DDBJ databases">
        <authorList>
            <person name="Swenson N.G."/>
            <person name="Wegrzyn J.L."/>
            <person name="Mcevoy S.L."/>
        </authorList>
    </citation>
    <scope>NUCLEOTIDE SEQUENCE</scope>
    <source>
        <strain evidence="10">NS2018</strain>
        <tissue evidence="10">Leaf</tissue>
    </source>
</reference>
<dbReference type="PANTHER" id="PTHR31942:SF72">
    <property type="entry name" value="MLO-LIKE PROTEIN"/>
    <property type="match status" value="1"/>
</dbReference>
<proteinExistence type="inferred from homology"/>
<dbReference type="GO" id="GO:0016020">
    <property type="term" value="C:membrane"/>
    <property type="evidence" value="ECO:0007669"/>
    <property type="project" value="UniProtKB-SubCell"/>
</dbReference>
<feature type="transmembrane region" description="Helical" evidence="9">
    <location>
        <begin position="133"/>
        <end position="155"/>
    </location>
</feature>
<comment type="similarity">
    <text evidence="2">Belongs to the MLO family.</text>
</comment>
<keyword evidence="4" id="KW-0611">Plant defense</keyword>
<evidence type="ECO:0000256" key="7">
    <source>
        <dbReference type="ARBA" id="ARBA00023265"/>
    </source>
</evidence>
<feature type="region of interest" description="Disordered" evidence="8">
    <location>
        <begin position="30"/>
        <end position="52"/>
    </location>
</feature>
<feature type="compositionally biased region" description="Polar residues" evidence="8">
    <location>
        <begin position="32"/>
        <end position="47"/>
    </location>
</feature>
<dbReference type="GO" id="GO:0006952">
    <property type="term" value="P:defense response"/>
    <property type="evidence" value="ECO:0007669"/>
    <property type="project" value="UniProtKB-KW"/>
</dbReference>
<comment type="subcellular location">
    <subcellularLocation>
        <location evidence="1">Membrane</location>
        <topology evidence="1">Multi-pass membrane protein</topology>
    </subcellularLocation>
</comment>
<feature type="transmembrane region" description="Helical" evidence="9">
    <location>
        <begin position="242"/>
        <end position="267"/>
    </location>
</feature>
<sequence length="355" mass="40116">MTEQTYEIAMNGLYKVIEDVEAHMRGMEVQDLDSSNNQGNTLPTSDGNVMDGKIKGVKTKGRPRDLMLFGFISLLLTVSERRIASICITKSLAETFLPCGTNDSDAYSNEETKCLEQEKVSFLSREGVKQLQFLIFILAFFHSLSSVLTFSLGMAKMLLVVGTKLQGIITQMCLDSHNKSHIVRGTLLVKPSDDLFWFNRPKLVLHLIHFILFQNSFQLAFFTWTWYKFGLRSCFHQETEEIVIRLVLGVVVHILCAYVTLPLYALVTQMGSSMNKAVFTENMVQGLKSWRARARKNLKSNHSPRPSLDTSPSYTLEASFSVYGDPPPPCDNTDYIAVEIGSEEKVAKDQWSIRK</sequence>
<evidence type="ECO:0000313" key="11">
    <source>
        <dbReference type="Proteomes" id="UP001168877"/>
    </source>
</evidence>
<gene>
    <name evidence="10" type="ORF">LWI29_006549</name>
</gene>
<keyword evidence="5 9" id="KW-1133">Transmembrane helix</keyword>